<keyword evidence="2" id="KW-1185">Reference proteome</keyword>
<comment type="caution">
    <text evidence="1">The sequence shown here is derived from an EMBL/GenBank/DDBJ whole genome shotgun (WGS) entry which is preliminary data.</text>
</comment>
<protein>
    <submittedName>
        <fullName evidence="1">Uncharacterized protein</fullName>
    </submittedName>
</protein>
<organism evidence="1 2">
    <name type="scientific">Calothrix parietina FACHB-288</name>
    <dbReference type="NCBI Taxonomy" id="2692896"/>
    <lineage>
        <taxon>Bacteria</taxon>
        <taxon>Bacillati</taxon>
        <taxon>Cyanobacteriota</taxon>
        <taxon>Cyanophyceae</taxon>
        <taxon>Nostocales</taxon>
        <taxon>Calotrichaceae</taxon>
        <taxon>Calothrix</taxon>
    </lineage>
</organism>
<sequence>MNKYLVELKHSTSGDMLLVQLESDSLESAGDSAVKANPDYELVKVKHTHGGKRTGAGRAGKWGDGVKTQVYRLPPTIGEQAEDIVSELEMIKSILESYQSKVDESKAKSASGQPSERYKHVGQLIGDLRQAMKVTSEKLV</sequence>
<evidence type="ECO:0000313" key="1">
    <source>
        <dbReference type="EMBL" id="MBD2200408.1"/>
    </source>
</evidence>
<accession>A0ABR8AM98</accession>
<proteinExistence type="predicted"/>
<dbReference type="Proteomes" id="UP000658514">
    <property type="component" value="Unassembled WGS sequence"/>
</dbReference>
<gene>
    <name evidence="1" type="ORF">H6G24_33935</name>
</gene>
<evidence type="ECO:0000313" key="2">
    <source>
        <dbReference type="Proteomes" id="UP000658514"/>
    </source>
</evidence>
<dbReference type="EMBL" id="JACJQH010000088">
    <property type="protein sequence ID" value="MBD2200408.1"/>
    <property type="molecule type" value="Genomic_DNA"/>
</dbReference>
<name>A0ABR8AM98_9CYAN</name>
<dbReference type="RefSeq" id="WP_190551199.1">
    <property type="nucleotide sequence ID" value="NZ_CAWPNO010000126.1"/>
</dbReference>
<reference evidence="1 2" key="1">
    <citation type="journal article" date="2020" name="ISME J.">
        <title>Comparative genomics reveals insights into cyanobacterial evolution and habitat adaptation.</title>
        <authorList>
            <person name="Chen M.Y."/>
            <person name="Teng W.K."/>
            <person name="Zhao L."/>
            <person name="Hu C.X."/>
            <person name="Zhou Y.K."/>
            <person name="Han B.P."/>
            <person name="Song L.R."/>
            <person name="Shu W.S."/>
        </authorList>
    </citation>
    <scope>NUCLEOTIDE SEQUENCE [LARGE SCALE GENOMIC DNA]</scope>
    <source>
        <strain evidence="1 2">FACHB-288</strain>
    </source>
</reference>